<proteinExistence type="predicted"/>
<accession>A0A1Q2CJX2</accession>
<dbReference type="STRING" id="1332264.BW730_01490"/>
<evidence type="ECO:0000313" key="1">
    <source>
        <dbReference type="EMBL" id="AQP46428.1"/>
    </source>
</evidence>
<evidence type="ECO:0000313" key="2">
    <source>
        <dbReference type="Proteomes" id="UP000188145"/>
    </source>
</evidence>
<dbReference type="Proteomes" id="UP000188145">
    <property type="component" value="Chromosome"/>
</dbReference>
<protein>
    <submittedName>
        <fullName evidence="1">Uncharacterized protein</fullName>
    </submittedName>
</protein>
<dbReference type="InterPro" id="IPR036188">
    <property type="entry name" value="FAD/NAD-bd_sf"/>
</dbReference>
<dbReference type="SUPFAM" id="SSF51905">
    <property type="entry name" value="FAD/NAD(P)-binding domain"/>
    <property type="match status" value="1"/>
</dbReference>
<reference evidence="2" key="1">
    <citation type="submission" date="2017-02" db="EMBL/GenBank/DDBJ databases">
        <title>Tessaracoccus aquaemaris sp. nov., isolated from the intestine of a Korean rockfish, Sebastes schlegelii, in a marine aquaculture pond.</title>
        <authorList>
            <person name="Tak E.J."/>
            <person name="Bae J.-W."/>
        </authorList>
    </citation>
    <scope>NUCLEOTIDE SEQUENCE [LARGE SCALE GENOMIC DNA]</scope>
    <source>
        <strain evidence="2">NSG39</strain>
    </source>
</reference>
<dbReference type="RefSeq" id="WP_077684757.1">
    <property type="nucleotide sequence ID" value="NZ_CP019606.1"/>
</dbReference>
<dbReference type="EMBL" id="CP019606">
    <property type="protein sequence ID" value="AQP46428.1"/>
    <property type="molecule type" value="Genomic_DNA"/>
</dbReference>
<gene>
    <name evidence="1" type="ORF">BW730_01490</name>
</gene>
<sequence>MSAQILVIGAGPARSAIARALRERGLAYDHVERNAGPGGVWDIDAPGTPMYESVSGRRGAVSGARRRLER</sequence>
<dbReference type="Gene3D" id="3.50.50.60">
    <property type="entry name" value="FAD/NAD(P)-binding domain"/>
    <property type="match status" value="1"/>
</dbReference>
<dbReference type="AlphaFoldDB" id="A0A1Q2CJX2"/>
<name>A0A1Q2CJX2_9ACTN</name>
<dbReference type="KEGG" id="tes:BW730_01490"/>
<keyword evidence="2" id="KW-1185">Reference proteome</keyword>
<dbReference type="Pfam" id="PF13450">
    <property type="entry name" value="NAD_binding_8"/>
    <property type="match status" value="1"/>
</dbReference>
<organism evidence="1 2">
    <name type="scientific">Tessaracoccus aquimaris</name>
    <dbReference type="NCBI Taxonomy" id="1332264"/>
    <lineage>
        <taxon>Bacteria</taxon>
        <taxon>Bacillati</taxon>
        <taxon>Actinomycetota</taxon>
        <taxon>Actinomycetes</taxon>
        <taxon>Propionibacteriales</taxon>
        <taxon>Propionibacteriaceae</taxon>
        <taxon>Tessaracoccus</taxon>
    </lineage>
</organism>